<sequence>MDGEQQLAHDPSKLPYPQPWNLCQLQRSAAPPVNLSVAWSCNPVTRHEENGGHLHPELFTT</sequence>
<gene>
    <name evidence="1" type="ORF">Pth03_04320</name>
</gene>
<comment type="caution">
    <text evidence="1">The sequence shown here is derived from an EMBL/GenBank/DDBJ whole genome shotgun (WGS) entry which is preliminary data.</text>
</comment>
<evidence type="ECO:0000313" key="1">
    <source>
        <dbReference type="EMBL" id="GII52043.1"/>
    </source>
</evidence>
<dbReference type="EMBL" id="BOOR01000004">
    <property type="protein sequence ID" value="GII52043.1"/>
    <property type="molecule type" value="Genomic_DNA"/>
</dbReference>
<accession>A0A8J3UVI7</accession>
<reference evidence="1" key="1">
    <citation type="submission" date="2021-01" db="EMBL/GenBank/DDBJ databases">
        <title>Whole genome shotgun sequence of Planotetraspora thailandica NBRC 104271.</title>
        <authorList>
            <person name="Komaki H."/>
            <person name="Tamura T."/>
        </authorList>
    </citation>
    <scope>NUCLEOTIDE SEQUENCE</scope>
    <source>
        <strain evidence="1">NBRC 104271</strain>
    </source>
</reference>
<dbReference type="AlphaFoldDB" id="A0A8J3UVI7"/>
<dbReference type="Proteomes" id="UP000605992">
    <property type="component" value="Unassembled WGS sequence"/>
</dbReference>
<keyword evidence="2" id="KW-1185">Reference proteome</keyword>
<organism evidence="1 2">
    <name type="scientific">Planotetraspora thailandica</name>
    <dbReference type="NCBI Taxonomy" id="487172"/>
    <lineage>
        <taxon>Bacteria</taxon>
        <taxon>Bacillati</taxon>
        <taxon>Actinomycetota</taxon>
        <taxon>Actinomycetes</taxon>
        <taxon>Streptosporangiales</taxon>
        <taxon>Streptosporangiaceae</taxon>
        <taxon>Planotetraspora</taxon>
    </lineage>
</organism>
<evidence type="ECO:0000313" key="2">
    <source>
        <dbReference type="Proteomes" id="UP000605992"/>
    </source>
</evidence>
<protein>
    <submittedName>
        <fullName evidence="1">Uncharacterized protein</fullName>
    </submittedName>
</protein>
<proteinExistence type="predicted"/>
<name>A0A8J3UVI7_9ACTN</name>